<dbReference type="InterPro" id="IPR016024">
    <property type="entry name" value="ARM-type_fold"/>
</dbReference>
<dbReference type="SUPFAM" id="SSF48371">
    <property type="entry name" value="ARM repeat"/>
    <property type="match status" value="1"/>
</dbReference>
<dbReference type="Pfam" id="PF02847">
    <property type="entry name" value="MA3"/>
    <property type="match status" value="1"/>
</dbReference>
<gene>
    <name evidence="7" type="ORF">BDA96_06G032300</name>
</gene>
<dbReference type="SMART" id="SM00543">
    <property type="entry name" value="MIF4G"/>
    <property type="match status" value="1"/>
</dbReference>
<feature type="domain" description="MI" evidence="6">
    <location>
        <begin position="345"/>
        <end position="460"/>
    </location>
</feature>
<dbReference type="OMA" id="NTRFYGH"/>
<dbReference type="Gramene" id="EES10504">
    <property type="protein sequence ID" value="EES10504"/>
    <property type="gene ID" value="SORBI_3006G029900"/>
</dbReference>
<proteinExistence type="inferred from homology"/>
<evidence type="ECO:0000259" key="6">
    <source>
        <dbReference type="PROSITE" id="PS51366"/>
    </source>
</evidence>
<reference evidence="7" key="1">
    <citation type="journal article" date="2019" name="BMC Genomics">
        <title>A new reference genome for Sorghum bicolor reveals high levels of sequence similarity between sweet and grain genotypes: implications for the genetics of sugar metabolism.</title>
        <authorList>
            <person name="Cooper E.A."/>
            <person name="Brenton Z.W."/>
            <person name="Flinn B.S."/>
            <person name="Jenkins J."/>
            <person name="Shu S."/>
            <person name="Flowers D."/>
            <person name="Luo F."/>
            <person name="Wang Y."/>
            <person name="Xia P."/>
            <person name="Barry K."/>
            <person name="Daum C."/>
            <person name="Lipzen A."/>
            <person name="Yoshinaga Y."/>
            <person name="Schmutz J."/>
            <person name="Saski C."/>
            <person name="Vermerris W."/>
            <person name="Kresovich S."/>
        </authorList>
    </citation>
    <scope>NUCLEOTIDE SEQUENCE</scope>
</reference>
<dbReference type="InterPro" id="IPR050781">
    <property type="entry name" value="CWC22_splicing_factor"/>
</dbReference>
<dbReference type="GO" id="GO:0005634">
    <property type="term" value="C:nucleus"/>
    <property type="evidence" value="ECO:0007669"/>
    <property type="project" value="UniProtKB-SubCell"/>
</dbReference>
<feature type="region of interest" description="Disordered" evidence="5">
    <location>
        <begin position="302"/>
        <end position="337"/>
    </location>
</feature>
<dbReference type="GO" id="GO:0006417">
    <property type="term" value="P:regulation of translation"/>
    <property type="evidence" value="ECO:0007669"/>
    <property type="project" value="UniProtKB-KW"/>
</dbReference>
<comment type="subcellular location">
    <subcellularLocation>
        <location evidence="1">Nucleus</location>
    </subcellularLocation>
</comment>
<dbReference type="EMBL" id="CM027685">
    <property type="protein sequence ID" value="KAG0525167.1"/>
    <property type="molecule type" value="Genomic_DNA"/>
</dbReference>
<comment type="similarity">
    <text evidence="2">Belongs to the CWC22 family.</text>
</comment>
<evidence type="ECO:0000256" key="1">
    <source>
        <dbReference type="ARBA" id="ARBA00004123"/>
    </source>
</evidence>
<dbReference type="AlphaFoldDB" id="A0A921QNS8"/>
<name>A0A921QNS8_SORBI</name>
<sequence>MTPTRSARKRPRTPEVAPPPRKRRDGGIYVPPYRATDDESSYERRSWDALRRSITGLVNKATAANIRHVAPELLSENLVRGRGLLCRALLRSQAASTSSATAFTPVFAALAAVANARLPCVGRLLLARLALRATRAHAAGDKHRLAASATFVAHLVNQGVATDLLALQLLALLLDRPTDGGSVEVAVGLVTHCGAKLQESCPRGLSAVFDSLRSVLHDGDVDKRVQFLIEDLFAIRKAQFRAHPPVQPELDLIEPDDQVTHQIELDGDQLDPEFHLDVFEPSPSFAQDEAAYEDLRRTMLGVGDDDKIQSSSPDDEETDSDDDASETDQPPAVVVRDQTDTDLINLRRTIYLTVMSSVSAEEAGNKLLSVVRSGQEPELCAMLVECCRKAKAYTSYYGELGQRLCAVDRAYQAGFEACFAGHYAAAHRMTTDELRASARFYAHLLAAADALPWRGALGRVRVTEQDTTSSSRIFIKLLFLDLAEKLGVRTLSKKRNDDDADVRDVLFPRDCASNTRFAINFFTAIGLGGVTEAARKLIV</sequence>
<reference evidence="7" key="2">
    <citation type="submission" date="2020-10" db="EMBL/GenBank/DDBJ databases">
        <authorList>
            <person name="Cooper E.A."/>
            <person name="Brenton Z.W."/>
            <person name="Flinn B.S."/>
            <person name="Jenkins J."/>
            <person name="Shu S."/>
            <person name="Flowers D."/>
            <person name="Luo F."/>
            <person name="Wang Y."/>
            <person name="Xia P."/>
            <person name="Barry K."/>
            <person name="Daum C."/>
            <person name="Lipzen A."/>
            <person name="Yoshinaga Y."/>
            <person name="Schmutz J."/>
            <person name="Saski C."/>
            <person name="Vermerris W."/>
            <person name="Kresovich S."/>
        </authorList>
    </citation>
    <scope>NUCLEOTIDE SEQUENCE</scope>
</reference>
<keyword evidence="3" id="KW-0810">Translation regulation</keyword>
<dbReference type="PANTHER" id="PTHR18034:SF6">
    <property type="entry name" value="MI DOMAIN-CONTAINING PROTEIN"/>
    <property type="match status" value="1"/>
</dbReference>
<dbReference type="PROSITE" id="PS51366">
    <property type="entry name" value="MI"/>
    <property type="match status" value="1"/>
</dbReference>
<dbReference type="InterPro" id="IPR003890">
    <property type="entry name" value="MIF4G-like_typ-3"/>
</dbReference>
<keyword evidence="4" id="KW-0539">Nucleus</keyword>
<evidence type="ECO:0000313" key="7">
    <source>
        <dbReference type="EMBL" id="KAG0525167.1"/>
    </source>
</evidence>
<feature type="region of interest" description="Disordered" evidence="5">
    <location>
        <begin position="1"/>
        <end position="37"/>
    </location>
</feature>
<comment type="caution">
    <text evidence="7">The sequence shown here is derived from an EMBL/GenBank/DDBJ whole genome shotgun (WGS) entry which is preliminary data.</text>
</comment>
<feature type="compositionally biased region" description="Acidic residues" evidence="5">
    <location>
        <begin position="313"/>
        <end position="326"/>
    </location>
</feature>
<dbReference type="OrthoDB" id="651850at2759"/>
<evidence type="ECO:0000256" key="2">
    <source>
        <dbReference type="ARBA" id="ARBA00006856"/>
    </source>
</evidence>
<evidence type="ECO:0000256" key="5">
    <source>
        <dbReference type="SAM" id="MobiDB-lite"/>
    </source>
</evidence>
<dbReference type="GO" id="GO:0003723">
    <property type="term" value="F:RNA binding"/>
    <property type="evidence" value="ECO:0007669"/>
    <property type="project" value="InterPro"/>
</dbReference>
<evidence type="ECO:0000256" key="3">
    <source>
        <dbReference type="ARBA" id="ARBA00022845"/>
    </source>
</evidence>
<evidence type="ECO:0000313" key="8">
    <source>
        <dbReference type="Proteomes" id="UP000807115"/>
    </source>
</evidence>
<dbReference type="Gene3D" id="1.25.40.180">
    <property type="match status" value="1"/>
</dbReference>
<organism evidence="7 8">
    <name type="scientific">Sorghum bicolor</name>
    <name type="common">Sorghum</name>
    <name type="synonym">Sorghum vulgare</name>
    <dbReference type="NCBI Taxonomy" id="4558"/>
    <lineage>
        <taxon>Eukaryota</taxon>
        <taxon>Viridiplantae</taxon>
        <taxon>Streptophyta</taxon>
        <taxon>Embryophyta</taxon>
        <taxon>Tracheophyta</taxon>
        <taxon>Spermatophyta</taxon>
        <taxon>Magnoliopsida</taxon>
        <taxon>Liliopsida</taxon>
        <taxon>Poales</taxon>
        <taxon>Poaceae</taxon>
        <taxon>PACMAD clade</taxon>
        <taxon>Panicoideae</taxon>
        <taxon>Andropogonodae</taxon>
        <taxon>Andropogoneae</taxon>
        <taxon>Sorghinae</taxon>
        <taxon>Sorghum</taxon>
    </lineage>
</organism>
<protein>
    <recommendedName>
        <fullName evidence="6">MI domain-containing protein</fullName>
    </recommendedName>
</protein>
<dbReference type="Proteomes" id="UP000807115">
    <property type="component" value="Chromosome 6"/>
</dbReference>
<evidence type="ECO:0000256" key="4">
    <source>
        <dbReference type="ARBA" id="ARBA00023242"/>
    </source>
</evidence>
<dbReference type="SMART" id="SM00544">
    <property type="entry name" value="MA3"/>
    <property type="match status" value="1"/>
</dbReference>
<dbReference type="InterPro" id="IPR003891">
    <property type="entry name" value="Initiation_fac_eIF4g_MI"/>
</dbReference>
<feature type="compositionally biased region" description="Basic residues" evidence="5">
    <location>
        <begin position="1"/>
        <end position="11"/>
    </location>
</feature>
<accession>A0A921QNS8</accession>
<dbReference type="PANTHER" id="PTHR18034">
    <property type="entry name" value="CELL CYCLE CONTROL PROTEIN CWF22-RELATED"/>
    <property type="match status" value="1"/>
</dbReference>
<dbReference type="KEGG" id="sbi:8067787"/>